<evidence type="ECO:0000256" key="2">
    <source>
        <dbReference type="ARBA" id="ARBA00007362"/>
    </source>
</evidence>
<keyword evidence="5 7" id="KW-1133">Transmembrane helix</keyword>
<feature type="transmembrane region" description="Helical" evidence="7">
    <location>
        <begin position="130"/>
        <end position="149"/>
    </location>
</feature>
<feature type="domain" description="EamA" evidence="8">
    <location>
        <begin position="158"/>
        <end position="290"/>
    </location>
</feature>
<evidence type="ECO:0000256" key="3">
    <source>
        <dbReference type="ARBA" id="ARBA00022475"/>
    </source>
</evidence>
<gene>
    <name evidence="9" type="ORF">SAMN05216199_1666</name>
</gene>
<feature type="transmembrane region" description="Helical" evidence="7">
    <location>
        <begin position="44"/>
        <end position="62"/>
    </location>
</feature>
<keyword evidence="6 7" id="KW-0472">Membrane</keyword>
<keyword evidence="10" id="KW-1185">Reference proteome</keyword>
<evidence type="ECO:0000256" key="4">
    <source>
        <dbReference type="ARBA" id="ARBA00022692"/>
    </source>
</evidence>
<keyword evidence="4 7" id="KW-0812">Transmembrane</keyword>
<dbReference type="InterPro" id="IPR050638">
    <property type="entry name" value="AA-Vitamin_Transporters"/>
</dbReference>
<feature type="transmembrane region" description="Helical" evidence="7">
    <location>
        <begin position="275"/>
        <end position="293"/>
    </location>
</feature>
<dbReference type="STRING" id="587636.SAMN05216199_1666"/>
<protein>
    <submittedName>
        <fullName evidence="9">Uncharacterized membrane protein</fullName>
    </submittedName>
</protein>
<proteinExistence type="inferred from homology"/>
<feature type="transmembrane region" description="Helical" evidence="7">
    <location>
        <begin position="155"/>
        <end position="177"/>
    </location>
</feature>
<accession>A0A1H9TM08</accession>
<dbReference type="OrthoDB" id="4825240at2"/>
<feature type="transmembrane region" description="Helical" evidence="7">
    <location>
        <begin position="248"/>
        <end position="269"/>
    </location>
</feature>
<evidence type="ECO:0000313" key="9">
    <source>
        <dbReference type="EMBL" id="SER98067.1"/>
    </source>
</evidence>
<evidence type="ECO:0000256" key="5">
    <source>
        <dbReference type="ARBA" id="ARBA00022989"/>
    </source>
</evidence>
<dbReference type="PANTHER" id="PTHR32322:SF18">
    <property type="entry name" value="S-ADENOSYLMETHIONINE_S-ADENOSYLHOMOCYSTEINE TRANSPORTER"/>
    <property type="match status" value="1"/>
</dbReference>
<evidence type="ECO:0000313" key="10">
    <source>
        <dbReference type="Proteomes" id="UP000199019"/>
    </source>
</evidence>
<evidence type="ECO:0000256" key="6">
    <source>
        <dbReference type="ARBA" id="ARBA00023136"/>
    </source>
</evidence>
<feature type="transmembrane region" description="Helical" evidence="7">
    <location>
        <begin position="219"/>
        <end position="241"/>
    </location>
</feature>
<dbReference type="AlphaFoldDB" id="A0A1H9TM08"/>
<sequence length="308" mass="31330">MNTTRRTGILLALATAAVSGVSVFVNSYGVKAFDDATVYTTAKNLVAAAVLLGVVGLGAGRGARLTPPRSGRQWFALALVGVVGGSVPFVLFFEGLSRASSPQAAFIHKTLVLWVALLALPLLKERLQWGHWVAIGLLVVGQVGLAGGLPADFGSAGVMILAATLLWSVEVVVAKWLLADVSSWTVGVARMGLGSAVLVAWLAVRGEAGALGALSRVQLGWVLVTGALLACYVATWFAALARAQAVDVTAVLVLAAPVTAALSATVNGTAIAPQASWLALLLLGGLVVVWLGWRGTPRAAADAGPAGG</sequence>
<comment type="similarity">
    <text evidence="2">Belongs to the EamA transporter family.</text>
</comment>
<organism evidence="9 10">
    <name type="scientific">Pedococcus cremeus</name>
    <dbReference type="NCBI Taxonomy" id="587636"/>
    <lineage>
        <taxon>Bacteria</taxon>
        <taxon>Bacillati</taxon>
        <taxon>Actinomycetota</taxon>
        <taxon>Actinomycetes</taxon>
        <taxon>Micrococcales</taxon>
        <taxon>Intrasporangiaceae</taxon>
        <taxon>Pedococcus</taxon>
    </lineage>
</organism>
<dbReference type="InterPro" id="IPR000620">
    <property type="entry name" value="EamA_dom"/>
</dbReference>
<evidence type="ECO:0000256" key="7">
    <source>
        <dbReference type="SAM" id="Phobius"/>
    </source>
</evidence>
<reference evidence="10" key="1">
    <citation type="submission" date="2016-10" db="EMBL/GenBank/DDBJ databases">
        <authorList>
            <person name="Varghese N."/>
            <person name="Submissions S."/>
        </authorList>
    </citation>
    <scope>NUCLEOTIDE SEQUENCE [LARGE SCALE GENOMIC DNA]</scope>
    <source>
        <strain evidence="10">CGMCC 1.6963</strain>
    </source>
</reference>
<feature type="transmembrane region" description="Helical" evidence="7">
    <location>
        <begin position="74"/>
        <end position="93"/>
    </location>
</feature>
<feature type="transmembrane region" description="Helical" evidence="7">
    <location>
        <begin position="184"/>
        <end position="204"/>
    </location>
</feature>
<keyword evidence="3" id="KW-1003">Cell membrane</keyword>
<dbReference type="SUPFAM" id="SSF103481">
    <property type="entry name" value="Multidrug resistance efflux transporter EmrE"/>
    <property type="match status" value="1"/>
</dbReference>
<dbReference type="Proteomes" id="UP000199019">
    <property type="component" value="Unassembled WGS sequence"/>
</dbReference>
<dbReference type="PANTHER" id="PTHR32322">
    <property type="entry name" value="INNER MEMBRANE TRANSPORTER"/>
    <property type="match status" value="1"/>
</dbReference>
<dbReference type="GO" id="GO:0005886">
    <property type="term" value="C:plasma membrane"/>
    <property type="evidence" value="ECO:0007669"/>
    <property type="project" value="UniProtKB-SubCell"/>
</dbReference>
<feature type="domain" description="EamA" evidence="8">
    <location>
        <begin position="7"/>
        <end position="143"/>
    </location>
</feature>
<dbReference type="EMBL" id="FOHB01000002">
    <property type="protein sequence ID" value="SER98067.1"/>
    <property type="molecule type" value="Genomic_DNA"/>
</dbReference>
<feature type="transmembrane region" description="Helical" evidence="7">
    <location>
        <begin position="105"/>
        <end position="123"/>
    </location>
</feature>
<name>A0A1H9TM08_9MICO</name>
<dbReference type="RefSeq" id="WP_091757078.1">
    <property type="nucleotide sequence ID" value="NZ_FOHB01000002.1"/>
</dbReference>
<evidence type="ECO:0000256" key="1">
    <source>
        <dbReference type="ARBA" id="ARBA00004651"/>
    </source>
</evidence>
<comment type="subcellular location">
    <subcellularLocation>
        <location evidence="1">Cell membrane</location>
        <topology evidence="1">Multi-pass membrane protein</topology>
    </subcellularLocation>
</comment>
<dbReference type="InterPro" id="IPR037185">
    <property type="entry name" value="EmrE-like"/>
</dbReference>
<evidence type="ECO:0000259" key="8">
    <source>
        <dbReference type="Pfam" id="PF00892"/>
    </source>
</evidence>
<dbReference type="Pfam" id="PF00892">
    <property type="entry name" value="EamA"/>
    <property type="match status" value="2"/>
</dbReference>